<feature type="non-terminal residue" evidence="2">
    <location>
        <position position="1"/>
    </location>
</feature>
<feature type="compositionally biased region" description="Polar residues" evidence="1">
    <location>
        <begin position="353"/>
        <end position="391"/>
    </location>
</feature>
<gene>
    <name evidence="2" type="primary">ORF23789</name>
</gene>
<dbReference type="EMBL" id="HACG01007990">
    <property type="protein sequence ID" value="CEK54855.1"/>
    <property type="molecule type" value="Transcribed_RNA"/>
</dbReference>
<dbReference type="AlphaFoldDB" id="A0A0B6YH34"/>
<feature type="compositionally biased region" description="Polar residues" evidence="1">
    <location>
        <begin position="202"/>
        <end position="216"/>
    </location>
</feature>
<organism evidence="2">
    <name type="scientific">Arion vulgaris</name>
    <dbReference type="NCBI Taxonomy" id="1028688"/>
    <lineage>
        <taxon>Eukaryota</taxon>
        <taxon>Metazoa</taxon>
        <taxon>Spiralia</taxon>
        <taxon>Lophotrochozoa</taxon>
        <taxon>Mollusca</taxon>
        <taxon>Gastropoda</taxon>
        <taxon>Heterobranchia</taxon>
        <taxon>Euthyneura</taxon>
        <taxon>Panpulmonata</taxon>
        <taxon>Eupulmonata</taxon>
        <taxon>Stylommatophora</taxon>
        <taxon>Helicina</taxon>
        <taxon>Arionoidea</taxon>
        <taxon>Arionidae</taxon>
        <taxon>Arion</taxon>
    </lineage>
</organism>
<feature type="region of interest" description="Disordered" evidence="1">
    <location>
        <begin position="246"/>
        <end position="271"/>
    </location>
</feature>
<evidence type="ECO:0000313" key="2">
    <source>
        <dbReference type="EMBL" id="CEK54855.1"/>
    </source>
</evidence>
<sequence length="493" mass="51804">APSQKLSIPSSEYATSNSAICHPQSGRTVSISSKLKEKVGIELSASNVAVSGVSEAKKGISSHPVTATTLPAMIIPAGDNNVKTVNKKVVATQRITPKMNGGTNNTKSVIFLDKRFGASSPQNLGITFGFDLSYEPVCEPASQTASQQHQPSLSSQPQLVSVVLSSSSSHNCSADSSTQAQCFPTAHPHIPSAAESAIASSKQPVNPSSQSSTTSDPVPKVPYIRNGLILPSSAAEIKDSMQAPVTNSSISINNDNNNTNLPSSNRTSPSSTISTVLVNHSINSQLIPGPLIKSVIPNSSPVELEDISLSQGSQSLSTSIPQANPTEVTFLPNHPPPPLPQGTVTITEDKNLDTNNSTSALPSAQNRQESNPENLSVPESTNDWSTSSPVPSTAEGEAIEPSSATTITSELPATTTDVGSQKQHCPSVPTDVLHIVYGEKIKPVTGCGRLIFVPYISQSNGNSKEIASFLRKKWFKDVAMKKGSYAFVTLDDD</sequence>
<name>A0A0B6YH34_9EUPU</name>
<accession>A0A0B6YH34</accession>
<protein>
    <submittedName>
        <fullName evidence="2">Uncharacterized protein</fullName>
    </submittedName>
</protein>
<feature type="region of interest" description="Disordered" evidence="1">
    <location>
        <begin position="306"/>
        <end position="405"/>
    </location>
</feature>
<feature type="compositionally biased region" description="Low complexity" evidence="1">
    <location>
        <begin position="308"/>
        <end position="319"/>
    </location>
</feature>
<feature type="region of interest" description="Disordered" evidence="1">
    <location>
        <begin position="194"/>
        <end position="220"/>
    </location>
</feature>
<evidence type="ECO:0000256" key="1">
    <source>
        <dbReference type="SAM" id="MobiDB-lite"/>
    </source>
</evidence>
<reference evidence="2" key="1">
    <citation type="submission" date="2014-12" db="EMBL/GenBank/DDBJ databases">
        <title>Insight into the proteome of Arion vulgaris.</title>
        <authorList>
            <person name="Aradska J."/>
            <person name="Bulat T."/>
            <person name="Smidak R."/>
            <person name="Sarate P."/>
            <person name="Gangsoo J."/>
            <person name="Sialana F."/>
            <person name="Bilban M."/>
            <person name="Lubec G."/>
        </authorList>
    </citation>
    <scope>NUCLEOTIDE SEQUENCE</scope>
    <source>
        <tissue evidence="2">Skin</tissue>
    </source>
</reference>
<proteinExistence type="predicted"/>